<accession>X1E924</accession>
<name>X1E924_9ZZZZ</name>
<evidence type="ECO:0000256" key="1">
    <source>
        <dbReference type="SAM" id="Phobius"/>
    </source>
</evidence>
<reference evidence="3" key="1">
    <citation type="journal article" date="2014" name="Front. Microbiol.">
        <title>High frequency of phylogenetically diverse reductive dehalogenase-homologous genes in deep subseafloor sedimentary metagenomes.</title>
        <authorList>
            <person name="Kawai M."/>
            <person name="Futagami T."/>
            <person name="Toyoda A."/>
            <person name="Takaki Y."/>
            <person name="Nishi S."/>
            <person name="Hori S."/>
            <person name="Arai W."/>
            <person name="Tsubouchi T."/>
            <person name="Morono Y."/>
            <person name="Uchiyama I."/>
            <person name="Ito T."/>
            <person name="Fujiyama A."/>
            <person name="Inagaki F."/>
            <person name="Takami H."/>
        </authorList>
    </citation>
    <scope>NUCLEOTIDE SEQUENCE</scope>
    <source>
        <strain evidence="3">Expedition CK06-06</strain>
    </source>
</reference>
<dbReference type="Pfam" id="PF20539">
    <property type="entry name" value="DUF6754"/>
    <property type="match status" value="1"/>
</dbReference>
<comment type="caution">
    <text evidence="3">The sequence shown here is derived from an EMBL/GenBank/DDBJ whole genome shotgun (WGS) entry which is preliminary data.</text>
</comment>
<proteinExistence type="predicted"/>
<feature type="transmembrane region" description="Helical" evidence="1">
    <location>
        <begin position="6"/>
        <end position="28"/>
    </location>
</feature>
<feature type="non-terminal residue" evidence="3">
    <location>
        <position position="131"/>
    </location>
</feature>
<protein>
    <recommendedName>
        <fullName evidence="2">DUF6754 domain-containing protein</fullName>
    </recommendedName>
</protein>
<organism evidence="3">
    <name type="scientific">marine sediment metagenome</name>
    <dbReference type="NCBI Taxonomy" id="412755"/>
    <lineage>
        <taxon>unclassified sequences</taxon>
        <taxon>metagenomes</taxon>
        <taxon>ecological metagenomes</taxon>
    </lineage>
</organism>
<keyword evidence="1" id="KW-0812">Transmembrane</keyword>
<feature type="domain" description="DUF6754" evidence="2">
    <location>
        <begin position="9"/>
        <end position="131"/>
    </location>
</feature>
<dbReference type="AlphaFoldDB" id="X1E924"/>
<evidence type="ECO:0000313" key="3">
    <source>
        <dbReference type="EMBL" id="GAH13664.1"/>
    </source>
</evidence>
<gene>
    <name evidence="3" type="ORF">S01H4_54504</name>
</gene>
<evidence type="ECO:0000259" key="2">
    <source>
        <dbReference type="Pfam" id="PF20539"/>
    </source>
</evidence>
<dbReference type="InterPro" id="IPR046642">
    <property type="entry name" value="DUF6754"/>
</dbReference>
<keyword evidence="1" id="KW-1133">Transmembrane helix</keyword>
<keyword evidence="1" id="KW-0472">Membrane</keyword>
<sequence>MAILVHVGALVVLLSIVASMLIQIYRVLGGWVPNIRSIAAIEAMDDGVARAAEMGGKVNFTTGSSSIYGKGSMGVFAGIAIMRYIAEECAKYNVPLIHTFGQAEVISISEQVLKSAGESAGRPEWFQEDYV</sequence>
<dbReference type="EMBL" id="BART01031371">
    <property type="protein sequence ID" value="GAH13664.1"/>
    <property type="molecule type" value="Genomic_DNA"/>
</dbReference>